<feature type="signal peptide" evidence="1">
    <location>
        <begin position="1"/>
        <end position="19"/>
    </location>
</feature>
<keyword evidence="3" id="KW-1185">Reference proteome</keyword>
<dbReference type="EMBL" id="PNEN01000474">
    <property type="protein sequence ID" value="PPJ58081.1"/>
    <property type="molecule type" value="Genomic_DNA"/>
</dbReference>
<keyword evidence="1" id="KW-0732">Signal</keyword>
<dbReference type="Proteomes" id="UP000237631">
    <property type="component" value="Unassembled WGS sequence"/>
</dbReference>
<comment type="caution">
    <text evidence="2">The sequence shown here is derived from an EMBL/GenBank/DDBJ whole genome shotgun (WGS) entry which is preliminary data.</text>
</comment>
<sequence length="139" mass="15495">MKLSLLLISALTYINSTAAKITYHLEFSDNKVNVGTLHVYDAIINAINAKSDARGGILDQTRRVFQGGCQHRTVGDNTNVNIIMEGAWGTAPGTDGWQMRQAITGSLWEGLKHLETYDRYNTHLNCCGYTWSNFRSVAR</sequence>
<dbReference type="AlphaFoldDB" id="A0A2S6CEC1"/>
<reference evidence="3" key="1">
    <citation type="journal article" date="2017" name="bioRxiv">
        <title>Conservation of a gene cluster reveals novel cercosporin biosynthetic mechanisms and extends production to the genus Colletotrichum.</title>
        <authorList>
            <person name="de Jonge R."/>
            <person name="Ebert M.K."/>
            <person name="Huitt-Roehl C.R."/>
            <person name="Pal P."/>
            <person name="Suttle J.C."/>
            <person name="Spanner R.E."/>
            <person name="Neubauer J.D."/>
            <person name="Jurick W.M.II."/>
            <person name="Stott K.A."/>
            <person name="Secor G.A."/>
            <person name="Thomma B.P.H.J."/>
            <person name="Van de Peer Y."/>
            <person name="Townsend C.A."/>
            <person name="Bolton M.D."/>
        </authorList>
    </citation>
    <scope>NUCLEOTIDE SEQUENCE [LARGE SCALE GENOMIC DNA]</scope>
    <source>
        <strain evidence="3">CBS538.71</strain>
    </source>
</reference>
<evidence type="ECO:0000313" key="3">
    <source>
        <dbReference type="Proteomes" id="UP000237631"/>
    </source>
</evidence>
<evidence type="ECO:0000313" key="2">
    <source>
        <dbReference type="EMBL" id="PPJ58081.1"/>
    </source>
</evidence>
<name>A0A2S6CEC1_9PEZI</name>
<organism evidence="2 3">
    <name type="scientific">Cercospora berteroae</name>
    <dbReference type="NCBI Taxonomy" id="357750"/>
    <lineage>
        <taxon>Eukaryota</taxon>
        <taxon>Fungi</taxon>
        <taxon>Dikarya</taxon>
        <taxon>Ascomycota</taxon>
        <taxon>Pezizomycotina</taxon>
        <taxon>Dothideomycetes</taxon>
        <taxon>Dothideomycetidae</taxon>
        <taxon>Mycosphaerellales</taxon>
        <taxon>Mycosphaerellaceae</taxon>
        <taxon>Cercospora</taxon>
    </lineage>
</organism>
<feature type="chain" id="PRO_5015784093" evidence="1">
    <location>
        <begin position="20"/>
        <end position="139"/>
    </location>
</feature>
<accession>A0A2S6CEC1</accession>
<evidence type="ECO:0000256" key="1">
    <source>
        <dbReference type="SAM" id="SignalP"/>
    </source>
</evidence>
<gene>
    <name evidence="2" type="ORF">CBER1_05318</name>
</gene>
<protein>
    <submittedName>
        <fullName evidence="2">Uncharacterized protein</fullName>
    </submittedName>
</protein>
<proteinExistence type="predicted"/>